<dbReference type="InterPro" id="IPR009057">
    <property type="entry name" value="Homeodomain-like_sf"/>
</dbReference>
<dbReference type="Pfam" id="PF12852">
    <property type="entry name" value="Cupin_6"/>
    <property type="match status" value="1"/>
</dbReference>
<dbReference type="InterPro" id="IPR032783">
    <property type="entry name" value="AraC_lig"/>
</dbReference>
<evidence type="ECO:0000256" key="2">
    <source>
        <dbReference type="ARBA" id="ARBA00023125"/>
    </source>
</evidence>
<evidence type="ECO:0000313" key="5">
    <source>
        <dbReference type="EMBL" id="QDO86379.1"/>
    </source>
</evidence>
<evidence type="ECO:0000259" key="4">
    <source>
        <dbReference type="PROSITE" id="PS01124"/>
    </source>
</evidence>
<dbReference type="InterPro" id="IPR050204">
    <property type="entry name" value="AraC_XylS_family_regulators"/>
</dbReference>
<keyword evidence="3" id="KW-0804">Transcription</keyword>
<accession>A0ABX5X4U5</accession>
<dbReference type="Pfam" id="PF12833">
    <property type="entry name" value="HTH_18"/>
    <property type="match status" value="1"/>
</dbReference>
<proteinExistence type="predicted"/>
<keyword evidence="2" id="KW-0238">DNA-binding</keyword>
<dbReference type="PANTHER" id="PTHR46796:SF7">
    <property type="entry name" value="ARAC FAMILY TRANSCRIPTIONAL REGULATOR"/>
    <property type="match status" value="1"/>
</dbReference>
<feature type="domain" description="HTH araC/xylS-type" evidence="4">
    <location>
        <begin position="196"/>
        <end position="292"/>
    </location>
</feature>
<dbReference type="RefSeq" id="WP_144048665.1">
    <property type="nucleotide sequence ID" value="NZ_CP041614.1"/>
</dbReference>
<keyword evidence="6" id="KW-1185">Reference proteome</keyword>
<gene>
    <name evidence="5" type="ORF">FM037_27795</name>
</gene>
<dbReference type="EMBL" id="CP041614">
    <property type="protein sequence ID" value="QDO86379.1"/>
    <property type="molecule type" value="Genomic_DNA"/>
</dbReference>
<reference evidence="5 6" key="1">
    <citation type="submission" date="2019-07" db="EMBL/GenBank/DDBJ databases">
        <title>Shewanella sp. YLB-06 whole genomic sequence.</title>
        <authorList>
            <person name="Yu L."/>
        </authorList>
    </citation>
    <scope>NUCLEOTIDE SEQUENCE [LARGE SCALE GENOMIC DNA]</scope>
    <source>
        <strain evidence="5 6">YLB-06</strain>
    </source>
</reference>
<protein>
    <submittedName>
        <fullName evidence="5">AraC family transcriptional regulator</fullName>
    </submittedName>
</protein>
<keyword evidence="1" id="KW-0805">Transcription regulation</keyword>
<dbReference type="InterPro" id="IPR018060">
    <property type="entry name" value="HTH_AraC"/>
</dbReference>
<dbReference type="PANTHER" id="PTHR46796">
    <property type="entry name" value="HTH-TYPE TRANSCRIPTIONAL ACTIVATOR RHAS-RELATED"/>
    <property type="match status" value="1"/>
</dbReference>
<name>A0ABX5X4U5_9GAMM</name>
<evidence type="ECO:0000256" key="1">
    <source>
        <dbReference type="ARBA" id="ARBA00023015"/>
    </source>
</evidence>
<dbReference type="SUPFAM" id="SSF46689">
    <property type="entry name" value="Homeodomain-like"/>
    <property type="match status" value="2"/>
</dbReference>
<dbReference type="PROSITE" id="PS01124">
    <property type="entry name" value="HTH_ARAC_FAMILY_2"/>
    <property type="match status" value="1"/>
</dbReference>
<sequence length="292" mass="32340">MSIFNDLLSRFHLNATIFHRSLVCNPWSTDTSGSGLASFHLISSGEAFLHCEQYQSERLSTGDLVIFPHDASHIIDSSEQANFEQQDTGFVSYPMDSKSVDGTGLICGYFDFCEDKQHPLITQLPQCILLKRQDQYGALTSILDSLINEAKLGTQASDVILSRLSELFFLTLLRSLLLDTQTDLGLFRALQDPKMARVLQAIFDQLASPWDLASLASVGGYSRASFASHFKQYFAQAPLEYLSHLRLTQAKKQLMSGDTVLKVALDVGYGSDVSFAKAYKRHFGHGPGASRP</sequence>
<dbReference type="Proteomes" id="UP000315947">
    <property type="component" value="Chromosome"/>
</dbReference>
<evidence type="ECO:0000256" key="3">
    <source>
        <dbReference type="ARBA" id="ARBA00023163"/>
    </source>
</evidence>
<dbReference type="SMART" id="SM00342">
    <property type="entry name" value="HTH_ARAC"/>
    <property type="match status" value="1"/>
</dbReference>
<dbReference type="Gene3D" id="1.10.10.60">
    <property type="entry name" value="Homeodomain-like"/>
    <property type="match status" value="2"/>
</dbReference>
<organism evidence="5 6">
    <name type="scientific">Shewanella psychropiezotolerans</name>
    <dbReference type="NCBI Taxonomy" id="2593655"/>
    <lineage>
        <taxon>Bacteria</taxon>
        <taxon>Pseudomonadati</taxon>
        <taxon>Pseudomonadota</taxon>
        <taxon>Gammaproteobacteria</taxon>
        <taxon>Alteromonadales</taxon>
        <taxon>Shewanellaceae</taxon>
        <taxon>Shewanella</taxon>
    </lineage>
</organism>
<evidence type="ECO:0000313" key="6">
    <source>
        <dbReference type="Proteomes" id="UP000315947"/>
    </source>
</evidence>